<proteinExistence type="predicted"/>
<dbReference type="InterPro" id="IPR011037">
    <property type="entry name" value="Pyrv_Knase-like_insert_dom_sf"/>
</dbReference>
<dbReference type="AlphaFoldDB" id="A0AAF0ZE64"/>
<dbReference type="PROSITE" id="PS51340">
    <property type="entry name" value="MOSC"/>
    <property type="match status" value="1"/>
</dbReference>
<organism evidence="2">
    <name type="scientific">Cyanobacterium aponinum AL20115</name>
    <dbReference type="NCBI Taxonomy" id="3090662"/>
    <lineage>
        <taxon>Bacteria</taxon>
        <taxon>Bacillati</taxon>
        <taxon>Cyanobacteriota</taxon>
        <taxon>Cyanophyceae</taxon>
        <taxon>Oscillatoriophycideae</taxon>
        <taxon>Chroococcales</taxon>
        <taxon>Geminocystaceae</taxon>
        <taxon>Cyanobacterium</taxon>
    </lineage>
</organism>
<dbReference type="Pfam" id="PF03476">
    <property type="entry name" value="MOSC_N"/>
    <property type="match status" value="1"/>
</dbReference>
<accession>A0AAF0ZE64</accession>
<dbReference type="GO" id="GO:0003824">
    <property type="term" value="F:catalytic activity"/>
    <property type="evidence" value="ECO:0007669"/>
    <property type="project" value="InterPro"/>
</dbReference>
<reference evidence="2" key="1">
    <citation type="submission" date="2023-11" db="EMBL/GenBank/DDBJ databases">
        <title>Genome sequence of Cyanobacterium aponinum BCRC AL20115.</title>
        <authorList>
            <person name="Chang H.-Y."/>
            <person name="Lin K.-M."/>
            <person name="Hsueh H.-T."/>
            <person name="Chu H.-A."/>
            <person name="Kuo C.-H."/>
        </authorList>
    </citation>
    <scope>NUCLEOTIDE SEQUENCE</scope>
    <source>
        <strain evidence="2">AL20115</strain>
    </source>
</reference>
<evidence type="ECO:0000313" key="2">
    <source>
        <dbReference type="EMBL" id="WPF90090.1"/>
    </source>
</evidence>
<name>A0AAF0ZE64_9CHRO</name>
<dbReference type="Pfam" id="PF03473">
    <property type="entry name" value="MOSC"/>
    <property type="match status" value="1"/>
</dbReference>
<dbReference type="InterPro" id="IPR005303">
    <property type="entry name" value="MOCOS_middle"/>
</dbReference>
<feature type="domain" description="MOSC" evidence="1">
    <location>
        <begin position="137"/>
        <end position="288"/>
    </location>
</feature>
<dbReference type="PANTHER" id="PTHR14237">
    <property type="entry name" value="MOLYBDOPTERIN COFACTOR SULFURASE MOSC"/>
    <property type="match status" value="1"/>
</dbReference>
<dbReference type="GO" id="GO:0030170">
    <property type="term" value="F:pyridoxal phosphate binding"/>
    <property type="evidence" value="ECO:0007669"/>
    <property type="project" value="InterPro"/>
</dbReference>
<dbReference type="PANTHER" id="PTHR14237:SF19">
    <property type="entry name" value="MITOCHONDRIAL AMIDOXIME REDUCING COMPONENT 1"/>
    <property type="match status" value="1"/>
</dbReference>
<dbReference type="SUPFAM" id="SSF141673">
    <property type="entry name" value="MOSC N-terminal domain-like"/>
    <property type="match status" value="1"/>
</dbReference>
<dbReference type="SUPFAM" id="SSF50800">
    <property type="entry name" value="PK beta-barrel domain-like"/>
    <property type="match status" value="1"/>
</dbReference>
<dbReference type="RefSeq" id="WP_320002176.1">
    <property type="nucleotide sequence ID" value="NZ_CP138348.1"/>
</dbReference>
<protein>
    <submittedName>
        <fullName evidence="2">MOSC N-terminal beta barrel domain-containing protein</fullName>
    </submittedName>
</protein>
<sequence length="291" mass="33267">MNNLKIVNLYIYPIKSCQGIEVKSAQVTAKGLCLINNSCNCTVGDRTFMLVNEQGKFLTQREYPQLATIKVDISDNNLILSSENNDISPFELTILEENISRKVTVWRDETIGIDQGEEVAKWFKNALKLNINCYLVKQSPQYIRPINSKYSLKENQPVSFADGFPFLLTNTASLAELNHQLKVKYPQDNLQIPMKNFRPNIVIYTDTPFIEDTWEEIEINLIKFKLVKPCSRCIIITTHQKTGARNPYKEPLLTLGNFRKTQDGIIFGQNMIALSEGVIHVSSHQTIKHEK</sequence>
<dbReference type="EMBL" id="CP138348">
    <property type="protein sequence ID" value="WPF90090.1"/>
    <property type="molecule type" value="Genomic_DNA"/>
</dbReference>
<dbReference type="InterPro" id="IPR005302">
    <property type="entry name" value="MoCF_Sase_C"/>
</dbReference>
<evidence type="ECO:0000259" key="1">
    <source>
        <dbReference type="PROSITE" id="PS51340"/>
    </source>
</evidence>
<gene>
    <name evidence="2" type="ORF">SAY89_07430</name>
</gene>
<dbReference type="GO" id="GO:0030151">
    <property type="term" value="F:molybdenum ion binding"/>
    <property type="evidence" value="ECO:0007669"/>
    <property type="project" value="InterPro"/>
</dbReference>